<accession>A0A432Z7I8</accession>
<dbReference type="PANTHER" id="PTHR34068:SF2">
    <property type="entry name" value="UPF0145 PROTEIN SCO3412"/>
    <property type="match status" value="1"/>
</dbReference>
<dbReference type="Proteomes" id="UP000287022">
    <property type="component" value="Unassembled WGS sequence"/>
</dbReference>
<evidence type="ECO:0000256" key="1">
    <source>
        <dbReference type="ARBA" id="ARBA00010751"/>
    </source>
</evidence>
<name>A0A432Z7I8_9GAMM</name>
<dbReference type="InterPro" id="IPR035439">
    <property type="entry name" value="UPF0145_dom_sf"/>
</dbReference>
<sequence length="113" mass="12086">MKHIPVLTTETVAGATISADLGLVRGNTIRARHLGRDILAGFRNVVGGEITDYTKLMAESREQALDRMVAEARMLDADAIVGVRFTTSMLAQGAAELLVYGTAVKLAKADELD</sequence>
<dbReference type="HAMAP" id="MF_00338">
    <property type="entry name" value="UPF0145"/>
    <property type="match status" value="1"/>
</dbReference>
<dbReference type="AlphaFoldDB" id="A0A432Z7I8"/>
<keyword evidence="4" id="KW-1185">Reference proteome</keyword>
<gene>
    <name evidence="3" type="ORF">CWI80_00455</name>
</gene>
<reference evidence="4" key="1">
    <citation type="journal article" date="2018" name="Front. Microbiol.">
        <title>Genome-Based Analysis Reveals the Taxonomy and Diversity of the Family Idiomarinaceae.</title>
        <authorList>
            <person name="Liu Y."/>
            <person name="Lai Q."/>
            <person name="Shao Z."/>
        </authorList>
    </citation>
    <scope>NUCLEOTIDE SEQUENCE [LARGE SCALE GENOMIC DNA]</scope>
    <source>
        <strain evidence="4">c121</strain>
    </source>
</reference>
<evidence type="ECO:0000256" key="2">
    <source>
        <dbReference type="HAMAP-Rule" id="MF_00338"/>
    </source>
</evidence>
<evidence type="ECO:0000313" key="4">
    <source>
        <dbReference type="Proteomes" id="UP000287022"/>
    </source>
</evidence>
<evidence type="ECO:0000313" key="3">
    <source>
        <dbReference type="EMBL" id="RUO73874.1"/>
    </source>
</evidence>
<dbReference type="SUPFAM" id="SSF117782">
    <property type="entry name" value="YbjQ-like"/>
    <property type="match status" value="1"/>
</dbReference>
<dbReference type="PANTHER" id="PTHR34068">
    <property type="entry name" value="UPF0145 PROTEIN YBJQ"/>
    <property type="match status" value="1"/>
</dbReference>
<organism evidence="3 4">
    <name type="scientific">Pseudidiomarina sediminum</name>
    <dbReference type="NCBI Taxonomy" id="431675"/>
    <lineage>
        <taxon>Bacteria</taxon>
        <taxon>Pseudomonadati</taxon>
        <taxon>Pseudomonadota</taxon>
        <taxon>Gammaproteobacteria</taxon>
        <taxon>Alteromonadales</taxon>
        <taxon>Idiomarinaceae</taxon>
        <taxon>Pseudidiomarina</taxon>
    </lineage>
</organism>
<proteinExistence type="inferred from homology"/>
<dbReference type="EMBL" id="PIQE01000001">
    <property type="protein sequence ID" value="RUO73874.1"/>
    <property type="molecule type" value="Genomic_DNA"/>
</dbReference>
<dbReference type="Pfam" id="PF01906">
    <property type="entry name" value="YbjQ_1"/>
    <property type="match status" value="1"/>
</dbReference>
<protein>
    <recommendedName>
        <fullName evidence="2">UPF0145 protein CWI80_00455</fullName>
    </recommendedName>
</protein>
<dbReference type="Gene3D" id="3.30.110.70">
    <property type="entry name" value="Hypothetical protein apc22750. Chain B"/>
    <property type="match status" value="1"/>
</dbReference>
<comment type="similarity">
    <text evidence="1 2">Belongs to the UPF0145 family.</text>
</comment>
<comment type="caution">
    <text evidence="3">The sequence shown here is derived from an EMBL/GenBank/DDBJ whole genome shotgun (WGS) entry which is preliminary data.</text>
</comment>
<dbReference type="InterPro" id="IPR002765">
    <property type="entry name" value="UPF0145_YbjQ-like"/>
</dbReference>
<dbReference type="STRING" id="1122124.GCA_000423165_01306"/>
<dbReference type="RefSeq" id="WP_034728125.1">
    <property type="nucleotide sequence ID" value="NZ_JAHVIQ010000001.1"/>
</dbReference>